<keyword evidence="8" id="KW-0808">Transferase</keyword>
<keyword evidence="8" id="KW-0548">Nucleotidyltransferase</keyword>
<evidence type="ECO:0000256" key="6">
    <source>
        <dbReference type="SAM" id="Phobius"/>
    </source>
</evidence>
<dbReference type="PANTHER" id="PTHR45138:SF9">
    <property type="entry name" value="DIGUANYLATE CYCLASE DGCM-RELATED"/>
    <property type="match status" value="1"/>
</dbReference>
<organism evidence="8 9">
    <name type="scientific">Aeribacillus alveayuensis</name>
    <dbReference type="NCBI Taxonomy" id="279215"/>
    <lineage>
        <taxon>Bacteria</taxon>
        <taxon>Bacillati</taxon>
        <taxon>Bacillota</taxon>
        <taxon>Bacilli</taxon>
        <taxon>Bacillales</taxon>
        <taxon>Bacillaceae</taxon>
        <taxon>Aeribacillus</taxon>
    </lineage>
</organism>
<dbReference type="InterPro" id="IPR050469">
    <property type="entry name" value="Diguanylate_Cyclase"/>
</dbReference>
<evidence type="ECO:0000313" key="8">
    <source>
        <dbReference type="EMBL" id="MDQ0162017.1"/>
    </source>
</evidence>
<dbReference type="PANTHER" id="PTHR45138">
    <property type="entry name" value="REGULATORY COMPONENTS OF SENSORY TRANSDUCTION SYSTEM"/>
    <property type="match status" value="1"/>
</dbReference>
<accession>A0ABT9VMF1</accession>
<comment type="caution">
    <text evidence="8">The sequence shown here is derived from an EMBL/GenBank/DDBJ whole genome shotgun (WGS) entry which is preliminary data.</text>
</comment>
<evidence type="ECO:0000256" key="5">
    <source>
        <dbReference type="ARBA" id="ARBA00023136"/>
    </source>
</evidence>
<dbReference type="InterPro" id="IPR000160">
    <property type="entry name" value="GGDEF_dom"/>
</dbReference>
<dbReference type="EMBL" id="JAUSTR010000002">
    <property type="protein sequence ID" value="MDQ0162017.1"/>
    <property type="molecule type" value="Genomic_DNA"/>
</dbReference>
<sequence length="355" mass="40621">MIQSILSNIALLLIMHLSIQRLYFEKLKNDLSDSFTRFFHILLTSLAIIAMFYVPIFIGEYRFDLRTIPITYVALLHGPPFTIPILAVTSIWRFMMGGPGALPGIVFGLALPTLLALIHYSLQKHNITNLKFFFLYSLFWIISDLPIIFLVPNGLEAFKDIAVPRFLSFQIGAYILHYFVQSSRHQHQLVEQLKTYADRDPLTGLYNMRKFAEIISELRSKTPLYIVMLDLDFFKKINDTYGHRCGDKVLKEVAEILQNADPKKIVAGRYGGEEFILSIASSNKNDAMEIVEAIRHQMEEHHFYSLDGQLINTITISAGIAPLKEHWGIEAAIELADYYLYIAKETGRNRVVADL</sequence>
<dbReference type="CDD" id="cd01949">
    <property type="entry name" value="GGDEF"/>
    <property type="match status" value="1"/>
</dbReference>
<evidence type="ECO:0000256" key="2">
    <source>
        <dbReference type="ARBA" id="ARBA00022475"/>
    </source>
</evidence>
<dbReference type="PROSITE" id="PS50887">
    <property type="entry name" value="GGDEF"/>
    <property type="match status" value="1"/>
</dbReference>
<feature type="domain" description="GGDEF" evidence="7">
    <location>
        <begin position="222"/>
        <end position="355"/>
    </location>
</feature>
<dbReference type="Gene3D" id="3.30.70.270">
    <property type="match status" value="1"/>
</dbReference>
<dbReference type="RefSeq" id="WP_419151572.1">
    <property type="nucleotide sequence ID" value="NZ_JAUSTR010000002.1"/>
</dbReference>
<keyword evidence="5 6" id="KW-0472">Membrane</keyword>
<feature type="transmembrane region" description="Helical" evidence="6">
    <location>
        <begin position="101"/>
        <end position="120"/>
    </location>
</feature>
<evidence type="ECO:0000256" key="4">
    <source>
        <dbReference type="ARBA" id="ARBA00022989"/>
    </source>
</evidence>
<dbReference type="Pfam" id="PF00990">
    <property type="entry name" value="GGDEF"/>
    <property type="match status" value="1"/>
</dbReference>
<reference evidence="8 9" key="1">
    <citation type="submission" date="2023-07" db="EMBL/GenBank/DDBJ databases">
        <title>Genomic Encyclopedia of Type Strains, Phase IV (KMG-IV): sequencing the most valuable type-strain genomes for metagenomic binning, comparative biology and taxonomic classification.</title>
        <authorList>
            <person name="Goeker M."/>
        </authorList>
    </citation>
    <scope>NUCLEOTIDE SEQUENCE [LARGE SCALE GENOMIC DNA]</scope>
    <source>
        <strain evidence="8 9">DSM 19092</strain>
    </source>
</reference>
<dbReference type="Proteomes" id="UP001225646">
    <property type="component" value="Unassembled WGS sequence"/>
</dbReference>
<dbReference type="GO" id="GO:0052621">
    <property type="term" value="F:diguanylate cyclase activity"/>
    <property type="evidence" value="ECO:0007669"/>
    <property type="project" value="UniProtKB-EC"/>
</dbReference>
<feature type="transmembrane region" description="Helical" evidence="6">
    <location>
        <begin position="5"/>
        <end position="23"/>
    </location>
</feature>
<feature type="transmembrane region" description="Helical" evidence="6">
    <location>
        <begin position="132"/>
        <end position="151"/>
    </location>
</feature>
<keyword evidence="9" id="KW-1185">Reference proteome</keyword>
<keyword evidence="2" id="KW-1003">Cell membrane</keyword>
<dbReference type="InterPro" id="IPR011620">
    <property type="entry name" value="Sig_transdc_His_kinase_LytS_TM"/>
</dbReference>
<gene>
    <name evidence="8" type="ORF">J2S06_001091</name>
</gene>
<name>A0ABT9VMF1_9BACI</name>
<dbReference type="SUPFAM" id="SSF55073">
    <property type="entry name" value="Nucleotide cyclase"/>
    <property type="match status" value="1"/>
</dbReference>
<evidence type="ECO:0000313" key="9">
    <source>
        <dbReference type="Proteomes" id="UP001225646"/>
    </source>
</evidence>
<feature type="transmembrane region" description="Helical" evidence="6">
    <location>
        <begin position="163"/>
        <end position="180"/>
    </location>
</feature>
<comment type="subcellular location">
    <subcellularLocation>
        <location evidence="1">Cell membrane</location>
        <topology evidence="1">Multi-pass membrane protein</topology>
    </subcellularLocation>
</comment>
<keyword evidence="3 6" id="KW-0812">Transmembrane</keyword>
<dbReference type="EC" id="2.7.7.65" evidence="8"/>
<dbReference type="InterPro" id="IPR029787">
    <property type="entry name" value="Nucleotide_cyclase"/>
</dbReference>
<dbReference type="Pfam" id="PF07694">
    <property type="entry name" value="5TM-5TMR_LYT"/>
    <property type="match status" value="1"/>
</dbReference>
<dbReference type="SMART" id="SM00267">
    <property type="entry name" value="GGDEF"/>
    <property type="match status" value="1"/>
</dbReference>
<keyword evidence="4 6" id="KW-1133">Transmembrane helix</keyword>
<dbReference type="NCBIfam" id="TIGR00254">
    <property type="entry name" value="GGDEF"/>
    <property type="match status" value="1"/>
</dbReference>
<evidence type="ECO:0000259" key="7">
    <source>
        <dbReference type="PROSITE" id="PS50887"/>
    </source>
</evidence>
<feature type="transmembrane region" description="Helical" evidence="6">
    <location>
        <begin position="70"/>
        <end position="95"/>
    </location>
</feature>
<dbReference type="InterPro" id="IPR043128">
    <property type="entry name" value="Rev_trsase/Diguanyl_cyclase"/>
</dbReference>
<protein>
    <submittedName>
        <fullName evidence="8">Diguanylate cyclase</fullName>
        <ecNumber evidence="8">2.7.7.65</ecNumber>
    </submittedName>
</protein>
<evidence type="ECO:0000256" key="1">
    <source>
        <dbReference type="ARBA" id="ARBA00004651"/>
    </source>
</evidence>
<feature type="transmembrane region" description="Helical" evidence="6">
    <location>
        <begin position="38"/>
        <end position="58"/>
    </location>
</feature>
<evidence type="ECO:0000256" key="3">
    <source>
        <dbReference type="ARBA" id="ARBA00022692"/>
    </source>
</evidence>
<proteinExistence type="predicted"/>